<sequence>MVSCSVTGTSGTNTKEYRELLVDRAIPRSAQEHGGKETYQLSFPVRCSFVRLSSVYGLQ</sequence>
<gene>
    <name evidence="1" type="ORF">ABT39_MTgene2985</name>
</gene>
<proteinExistence type="predicted"/>
<accession>A0A117NIC5</accession>
<dbReference type="AlphaFoldDB" id="A0A117NIC5"/>
<geneLocation type="mitochondrion" evidence="1"/>
<reference evidence="1" key="1">
    <citation type="journal article" date="2015" name="Genome Biol. Evol.">
        <title>Organellar Genomes of White Spruce (Picea glauca): Assembly and Annotation.</title>
        <authorList>
            <person name="Jackman S.D."/>
            <person name="Warren R.L."/>
            <person name="Gibb E.A."/>
            <person name="Vandervalk B.P."/>
            <person name="Mohamadi H."/>
            <person name="Chu J."/>
            <person name="Raymond A."/>
            <person name="Pleasance S."/>
            <person name="Coope R."/>
            <person name="Wildung M.R."/>
            <person name="Ritland C.E."/>
            <person name="Bousquet J."/>
            <person name="Jones S.J."/>
            <person name="Bohlmann J."/>
            <person name="Birol I."/>
        </authorList>
    </citation>
    <scope>NUCLEOTIDE SEQUENCE [LARGE SCALE GENOMIC DNA]</scope>
    <source>
        <tissue evidence="1">Flushing bud</tissue>
    </source>
</reference>
<dbReference type="EMBL" id="LKAM01000002">
    <property type="protein sequence ID" value="KUM49758.1"/>
    <property type="molecule type" value="Genomic_DNA"/>
</dbReference>
<organism evidence="1">
    <name type="scientific">Picea glauca</name>
    <name type="common">White spruce</name>
    <name type="synonym">Pinus glauca</name>
    <dbReference type="NCBI Taxonomy" id="3330"/>
    <lineage>
        <taxon>Eukaryota</taxon>
        <taxon>Viridiplantae</taxon>
        <taxon>Streptophyta</taxon>
        <taxon>Embryophyta</taxon>
        <taxon>Tracheophyta</taxon>
        <taxon>Spermatophyta</taxon>
        <taxon>Pinopsida</taxon>
        <taxon>Pinidae</taxon>
        <taxon>Conifers I</taxon>
        <taxon>Pinales</taxon>
        <taxon>Pinaceae</taxon>
        <taxon>Picea</taxon>
    </lineage>
</organism>
<evidence type="ECO:0000313" key="1">
    <source>
        <dbReference type="EMBL" id="KUM49758.1"/>
    </source>
</evidence>
<keyword evidence="1" id="KW-0496">Mitochondrion</keyword>
<comment type="caution">
    <text evidence="1">The sequence shown here is derived from an EMBL/GenBank/DDBJ whole genome shotgun (WGS) entry which is preliminary data.</text>
</comment>
<name>A0A117NIC5_PICGL</name>
<protein>
    <submittedName>
        <fullName evidence="1">Uncharacterized protein</fullName>
    </submittedName>
</protein>